<dbReference type="InterPro" id="IPR001012">
    <property type="entry name" value="UBX_dom"/>
</dbReference>
<dbReference type="PANTHER" id="PTHR23322">
    <property type="entry name" value="FAS-ASSOCIATED PROTEIN"/>
    <property type="match status" value="1"/>
</dbReference>
<dbReference type="Pfam" id="PF14555">
    <property type="entry name" value="UBA_4"/>
    <property type="match status" value="1"/>
</dbReference>
<dbReference type="InterPro" id="IPR029071">
    <property type="entry name" value="Ubiquitin-like_domsf"/>
</dbReference>
<keyword evidence="3" id="KW-0812">Transmembrane</keyword>
<sequence>MNQLTSEQQEKIDTFKAVSGIEDDENLENIINLLSINDFNLNNAISTYLDSGFESLGNTPIAEGMSSSIDVHDDAQNEQILHSRNGRHFSPNEIVNLQNQLFMDSFIPKLPKAPLISNGWQLEVGIHSSIIHERERREKEELEKKEDNIVEKTESISLEPETKKPSNPLNSLWIILLIIPKSILSILVTTFKFLFNFSSGDDDDRLSKTFNFEKFHPNYKFLDKFKEIKDNFNLHESNFNDVHSFCQREYNWLLVILVNDSTESQNFINSLLHDSTFNRFFNKSNGDFKETQIFVNNVERSPESLEIGQTYKVRKIPHVLLIGNVSPSHEVMASISIVYKSNLSKPFITDEELPSTISKILKNFNKYLDKFNPQLVSARFDRQEMEFSRMIRQQQEDAYNESLIKDQQKKVEKQQQEKLQKEMEYKTKWKQFNLLHSIKNVDSYISDDGIRIAIKLPNGKRLIEKFNKSINIIEFYFYIEVKLFVENLLQEQQCSIDEVTDIIDELIDNLDINEEEHLSSDEYYETFGFNFELIQPYPKKVIEPTTEFIGDCKEFKGANFLVEYKDEEEEEDEEEDEQDEEIDP</sequence>
<feature type="compositionally biased region" description="Acidic residues" evidence="2">
    <location>
        <begin position="565"/>
        <end position="584"/>
    </location>
</feature>
<feature type="transmembrane region" description="Helical" evidence="3">
    <location>
        <begin position="172"/>
        <end position="195"/>
    </location>
</feature>
<evidence type="ECO:0000256" key="2">
    <source>
        <dbReference type="SAM" id="MobiDB-lite"/>
    </source>
</evidence>
<evidence type="ECO:0000256" key="1">
    <source>
        <dbReference type="SAM" id="Coils"/>
    </source>
</evidence>
<feature type="coiled-coil region" evidence="1">
    <location>
        <begin position="489"/>
        <end position="516"/>
    </location>
</feature>
<dbReference type="Pfam" id="PF00789">
    <property type="entry name" value="UBX"/>
    <property type="match status" value="1"/>
</dbReference>
<keyword evidence="3" id="KW-0472">Membrane</keyword>
<dbReference type="OrthoDB" id="1026733at2759"/>
<protein>
    <recommendedName>
        <fullName evidence="4">UBX domain-containing protein</fullName>
    </recommendedName>
</protein>
<feature type="region of interest" description="Disordered" evidence="2">
    <location>
        <begin position="564"/>
        <end position="584"/>
    </location>
</feature>
<dbReference type="SUPFAM" id="SSF54236">
    <property type="entry name" value="Ubiquitin-like"/>
    <property type="match status" value="1"/>
</dbReference>
<dbReference type="Gene3D" id="3.10.20.90">
    <property type="entry name" value="Phosphatidylinositol 3-kinase Catalytic Subunit, Chain A, domain 1"/>
    <property type="match status" value="1"/>
</dbReference>
<dbReference type="InterPro" id="IPR050730">
    <property type="entry name" value="UBX_domain-protein"/>
</dbReference>
<dbReference type="EMBL" id="CANTUO010000004">
    <property type="protein sequence ID" value="CAI5759199.1"/>
    <property type="molecule type" value="Genomic_DNA"/>
</dbReference>
<dbReference type="Proteomes" id="UP001152885">
    <property type="component" value="Unassembled WGS sequence"/>
</dbReference>
<dbReference type="GO" id="GO:0036503">
    <property type="term" value="P:ERAD pathway"/>
    <property type="evidence" value="ECO:0007669"/>
    <property type="project" value="TreeGrafter"/>
</dbReference>
<keyword evidence="6" id="KW-1185">Reference proteome</keyword>
<reference evidence="5" key="1">
    <citation type="submission" date="2022-12" db="EMBL/GenBank/DDBJ databases">
        <authorList>
            <person name="Brejova B."/>
        </authorList>
    </citation>
    <scope>NUCLEOTIDE SEQUENCE</scope>
</reference>
<evidence type="ECO:0000313" key="5">
    <source>
        <dbReference type="EMBL" id="CAI5759199.1"/>
    </source>
</evidence>
<dbReference type="PANTHER" id="PTHR23322:SF1">
    <property type="entry name" value="FAS-ASSOCIATED FACTOR 2"/>
    <property type="match status" value="1"/>
</dbReference>
<organism evidence="5 6">
    <name type="scientific">Candida verbasci</name>
    <dbReference type="NCBI Taxonomy" id="1227364"/>
    <lineage>
        <taxon>Eukaryota</taxon>
        <taxon>Fungi</taxon>
        <taxon>Dikarya</taxon>
        <taxon>Ascomycota</taxon>
        <taxon>Saccharomycotina</taxon>
        <taxon>Pichiomycetes</taxon>
        <taxon>Debaryomycetaceae</taxon>
        <taxon>Candida/Lodderomyces clade</taxon>
        <taxon>Candida</taxon>
    </lineage>
</organism>
<feature type="domain" description="UBX" evidence="4">
    <location>
        <begin position="445"/>
        <end position="540"/>
    </location>
</feature>
<dbReference type="AlphaFoldDB" id="A0A9W4TVN2"/>
<keyword evidence="3" id="KW-1133">Transmembrane helix</keyword>
<accession>A0A9W4TVN2</accession>
<dbReference type="GO" id="GO:0043130">
    <property type="term" value="F:ubiquitin binding"/>
    <property type="evidence" value="ECO:0007669"/>
    <property type="project" value="TreeGrafter"/>
</dbReference>
<dbReference type="GO" id="GO:0005783">
    <property type="term" value="C:endoplasmic reticulum"/>
    <property type="evidence" value="ECO:0007669"/>
    <property type="project" value="TreeGrafter"/>
</dbReference>
<evidence type="ECO:0000259" key="4">
    <source>
        <dbReference type="PROSITE" id="PS50033"/>
    </source>
</evidence>
<evidence type="ECO:0000313" key="6">
    <source>
        <dbReference type="Proteomes" id="UP001152885"/>
    </source>
</evidence>
<comment type="caution">
    <text evidence="5">The sequence shown here is derived from an EMBL/GenBank/DDBJ whole genome shotgun (WGS) entry which is preliminary data.</text>
</comment>
<proteinExistence type="predicted"/>
<gene>
    <name evidence="5" type="ORF">CANVERA_P3708</name>
</gene>
<evidence type="ECO:0000256" key="3">
    <source>
        <dbReference type="SAM" id="Phobius"/>
    </source>
</evidence>
<keyword evidence="1" id="KW-0175">Coiled coil</keyword>
<name>A0A9W4TVN2_9ASCO</name>
<dbReference type="PROSITE" id="PS50033">
    <property type="entry name" value="UBX"/>
    <property type="match status" value="1"/>
</dbReference>